<evidence type="ECO:0000256" key="1">
    <source>
        <dbReference type="ARBA" id="ARBA00023002"/>
    </source>
</evidence>
<dbReference type="SUPFAM" id="SSF51735">
    <property type="entry name" value="NAD(P)-binding Rossmann-fold domains"/>
    <property type="match status" value="1"/>
</dbReference>
<dbReference type="KEGG" id="poz:I0K15_08220"/>
<protein>
    <submittedName>
        <fullName evidence="4">Glyoxylate/hydroxypyruvate reductase A</fullName>
    </submittedName>
</protein>
<keyword evidence="4" id="KW-0670">Pyruvate</keyword>
<dbReference type="Pfam" id="PF02826">
    <property type="entry name" value="2-Hacid_dh_C"/>
    <property type="match status" value="1"/>
</dbReference>
<dbReference type="Proteomes" id="UP000594800">
    <property type="component" value="Chromosome"/>
</dbReference>
<dbReference type="GO" id="GO:0016616">
    <property type="term" value="F:oxidoreductase activity, acting on the CH-OH group of donors, NAD or NADP as acceptor"/>
    <property type="evidence" value="ECO:0007669"/>
    <property type="project" value="UniProtKB-ARBA"/>
</dbReference>
<name>A0A7S9QDW0_9RHOB</name>
<accession>A0A7S9QDW0</accession>
<reference evidence="4 5" key="1">
    <citation type="submission" date="2020-11" db="EMBL/GenBank/DDBJ databases">
        <title>Description of Pontivivens ytuae sp. nov. isolated from deep sea sediment of Mariana Trench.</title>
        <authorList>
            <person name="Wang Z."/>
            <person name="Sun Q.-L."/>
            <person name="Xu X.-D."/>
            <person name="Tang Y.-Z."/>
            <person name="Zhang J."/>
        </authorList>
    </citation>
    <scope>NUCLEOTIDE SEQUENCE [LARGE SCALE GENOMIC DNA]</scope>
    <source>
        <strain evidence="4 5">MT2928</strain>
    </source>
</reference>
<keyword evidence="5" id="KW-1185">Reference proteome</keyword>
<organism evidence="4 5">
    <name type="scientific">Pontivivens ytuae</name>
    <dbReference type="NCBI Taxonomy" id="2789856"/>
    <lineage>
        <taxon>Bacteria</taxon>
        <taxon>Pseudomonadati</taxon>
        <taxon>Pseudomonadota</taxon>
        <taxon>Alphaproteobacteria</taxon>
        <taxon>Rhodobacterales</taxon>
        <taxon>Paracoccaceae</taxon>
        <taxon>Pontivivens</taxon>
    </lineage>
</organism>
<sequence length="309" mass="33468">MITVLFSAREDIWPNYETRLPEALAEEGLAARVVREADPAEVDWIVYAPNGGLTDFSPFTKLKGVQSLWAGVEQIVGNPTLKVPLARMVDPGMTEGMVEWVTGHVLRHHLGMDADIKRTDGQWVRHVAPLARERTVAMLGLGALGTACARALAGLNFDVRGWSRSEKRIDGITCAHGDEGLAEVLREAEIAVLLLPDTPATTNLLDAVRLALMPNGAVIINPGRGPLIDDDALLEALDEGRIGHATLDVFREEPLPAGHPFWHHPRVTVTPHIASETRPVTAVRSAAANIARAERGEGLLHTVDFGLGY</sequence>
<evidence type="ECO:0000259" key="3">
    <source>
        <dbReference type="Pfam" id="PF02826"/>
    </source>
</evidence>
<evidence type="ECO:0000256" key="2">
    <source>
        <dbReference type="ARBA" id="ARBA00023027"/>
    </source>
</evidence>
<feature type="domain" description="D-isomer specific 2-hydroxyacid dehydrogenase NAD-binding" evidence="3">
    <location>
        <begin position="107"/>
        <end position="274"/>
    </location>
</feature>
<keyword evidence="2" id="KW-0520">NAD</keyword>
<dbReference type="PANTHER" id="PTHR43333">
    <property type="entry name" value="2-HACID_DH_C DOMAIN-CONTAINING PROTEIN"/>
    <property type="match status" value="1"/>
</dbReference>
<keyword evidence="1" id="KW-0560">Oxidoreductase</keyword>
<dbReference type="CDD" id="cd12164">
    <property type="entry name" value="GDH_like_2"/>
    <property type="match status" value="1"/>
</dbReference>
<dbReference type="InterPro" id="IPR029753">
    <property type="entry name" value="D-isomer_DH_CS"/>
</dbReference>
<dbReference type="RefSeq" id="WP_196104960.1">
    <property type="nucleotide sequence ID" value="NZ_CP064942.1"/>
</dbReference>
<dbReference type="GO" id="GO:0051287">
    <property type="term" value="F:NAD binding"/>
    <property type="evidence" value="ECO:0007669"/>
    <property type="project" value="InterPro"/>
</dbReference>
<gene>
    <name evidence="4" type="ORF">I0K15_08220</name>
</gene>
<dbReference type="InterPro" id="IPR036291">
    <property type="entry name" value="NAD(P)-bd_dom_sf"/>
</dbReference>
<dbReference type="PANTHER" id="PTHR43333:SF1">
    <property type="entry name" value="D-ISOMER SPECIFIC 2-HYDROXYACID DEHYDROGENASE NAD-BINDING DOMAIN-CONTAINING PROTEIN"/>
    <property type="match status" value="1"/>
</dbReference>
<dbReference type="AlphaFoldDB" id="A0A7S9QDW0"/>
<dbReference type="PROSITE" id="PS00671">
    <property type="entry name" value="D_2_HYDROXYACID_DH_3"/>
    <property type="match status" value="1"/>
</dbReference>
<dbReference type="Gene3D" id="3.40.50.720">
    <property type="entry name" value="NAD(P)-binding Rossmann-like Domain"/>
    <property type="match status" value="2"/>
</dbReference>
<proteinExistence type="predicted"/>
<evidence type="ECO:0000313" key="5">
    <source>
        <dbReference type="Proteomes" id="UP000594800"/>
    </source>
</evidence>
<dbReference type="InterPro" id="IPR006140">
    <property type="entry name" value="D-isomer_DH_NAD-bd"/>
</dbReference>
<dbReference type="EMBL" id="CP064942">
    <property type="protein sequence ID" value="QPH55698.1"/>
    <property type="molecule type" value="Genomic_DNA"/>
</dbReference>
<evidence type="ECO:0000313" key="4">
    <source>
        <dbReference type="EMBL" id="QPH55698.1"/>
    </source>
</evidence>